<gene>
    <name evidence="8" type="ORF">AAF712_014463</name>
</gene>
<dbReference type="InterPro" id="IPR002893">
    <property type="entry name" value="Znf_MYND"/>
</dbReference>
<keyword evidence="5" id="KW-0175">Coiled coil</keyword>
<comment type="caution">
    <text evidence="8">The sequence shown here is derived from an EMBL/GenBank/DDBJ whole genome shotgun (WGS) entry which is preliminary data.</text>
</comment>
<evidence type="ECO:0000313" key="8">
    <source>
        <dbReference type="EMBL" id="KAL0058836.1"/>
    </source>
</evidence>
<accession>A0ABR2ZB05</accession>
<feature type="coiled-coil region" evidence="5">
    <location>
        <begin position="447"/>
        <end position="474"/>
    </location>
</feature>
<evidence type="ECO:0000259" key="7">
    <source>
        <dbReference type="PROSITE" id="PS50865"/>
    </source>
</evidence>
<reference evidence="8 9" key="1">
    <citation type="submission" date="2024-05" db="EMBL/GenBank/DDBJ databases">
        <title>A draft genome resource for the thread blight pathogen Marasmius tenuissimus strain MS-2.</title>
        <authorList>
            <person name="Yulfo-Soto G.E."/>
            <person name="Baruah I.K."/>
            <person name="Amoako-Attah I."/>
            <person name="Bukari Y."/>
            <person name="Meinhardt L.W."/>
            <person name="Bailey B.A."/>
            <person name="Cohen S.P."/>
        </authorList>
    </citation>
    <scope>NUCLEOTIDE SEQUENCE [LARGE SCALE GENOMIC DNA]</scope>
    <source>
        <strain evidence="8 9">MS-2</strain>
    </source>
</reference>
<keyword evidence="2 4" id="KW-0863">Zinc-finger</keyword>
<evidence type="ECO:0000256" key="3">
    <source>
        <dbReference type="ARBA" id="ARBA00022833"/>
    </source>
</evidence>
<keyword evidence="3" id="KW-0862">Zinc</keyword>
<sequence>MPVDQQTYDIPRTHLALANPEEWNAQWEELLALGVFNPQMIMTNYIAQAKARRATVSEVMDQAAFLYTVTCELQYRIGVRAVNALNNHDFERRWLEAGVDIRRKHALRGLSEACAMARNLNDSRAACYDVLRLDYLSETGPTFITLLKDLIPEDISDVPKTAYYVPNKEWEDFKVKLERLNAPNTLPRAVFDDTYILRTKLIYHVVEFIFMSFLDMPLNKVTVQKSSGPPVEIKKAIAKQEKASLRKTFGPEMAKEIFKDDREAWKDRKAGRGVSCAYRQCGKHEEPGEKFKRCAKCYDEQGRVCSYCSRECQVKDWKESHKAICGKQITSEMATQAYAARRPTNAPEARQVGPTRDGFRRSPALVEHVHRLNTTPTADLFLRVGPSELIPLDAPFRPIQDLVRQARDQAMCAGDAKAAAKLCHYHLWISWAGHRDERMGWDFNVMLEQMEREFEQCSGKLKNMILELEDIQEEDPYQRPLLVAQLAPVLWLQYVHLDALDMDRKLPFERDTPELPDGMEMIEEGVFYNHDEKVLIDATYGIAIPCTPNATIMRTPRGFFSEERQPRLWTPPPRRSTPPSDTSDEGEATISEVVD</sequence>
<evidence type="ECO:0000256" key="5">
    <source>
        <dbReference type="SAM" id="Coils"/>
    </source>
</evidence>
<feature type="region of interest" description="Disordered" evidence="6">
    <location>
        <begin position="561"/>
        <end position="595"/>
    </location>
</feature>
<dbReference type="Gene3D" id="6.10.140.2220">
    <property type="match status" value="1"/>
</dbReference>
<proteinExistence type="predicted"/>
<evidence type="ECO:0000256" key="6">
    <source>
        <dbReference type="SAM" id="MobiDB-lite"/>
    </source>
</evidence>
<keyword evidence="1" id="KW-0479">Metal-binding</keyword>
<organism evidence="8 9">
    <name type="scientific">Marasmius tenuissimus</name>
    <dbReference type="NCBI Taxonomy" id="585030"/>
    <lineage>
        <taxon>Eukaryota</taxon>
        <taxon>Fungi</taxon>
        <taxon>Dikarya</taxon>
        <taxon>Basidiomycota</taxon>
        <taxon>Agaricomycotina</taxon>
        <taxon>Agaricomycetes</taxon>
        <taxon>Agaricomycetidae</taxon>
        <taxon>Agaricales</taxon>
        <taxon>Marasmiineae</taxon>
        <taxon>Marasmiaceae</taxon>
        <taxon>Marasmius</taxon>
    </lineage>
</organism>
<dbReference type="EMBL" id="JBBXMP010000271">
    <property type="protein sequence ID" value="KAL0058836.1"/>
    <property type="molecule type" value="Genomic_DNA"/>
</dbReference>
<dbReference type="PROSITE" id="PS50865">
    <property type="entry name" value="ZF_MYND_2"/>
    <property type="match status" value="1"/>
</dbReference>
<protein>
    <recommendedName>
        <fullName evidence="7">MYND-type domain-containing protein</fullName>
    </recommendedName>
</protein>
<evidence type="ECO:0000256" key="4">
    <source>
        <dbReference type="PROSITE-ProRule" id="PRU00134"/>
    </source>
</evidence>
<evidence type="ECO:0000313" key="9">
    <source>
        <dbReference type="Proteomes" id="UP001437256"/>
    </source>
</evidence>
<evidence type="ECO:0000256" key="1">
    <source>
        <dbReference type="ARBA" id="ARBA00022723"/>
    </source>
</evidence>
<dbReference type="Pfam" id="PF01753">
    <property type="entry name" value="zf-MYND"/>
    <property type="match status" value="1"/>
</dbReference>
<dbReference type="SUPFAM" id="SSF144232">
    <property type="entry name" value="HIT/MYND zinc finger-like"/>
    <property type="match status" value="1"/>
</dbReference>
<dbReference type="Proteomes" id="UP001437256">
    <property type="component" value="Unassembled WGS sequence"/>
</dbReference>
<keyword evidence="9" id="KW-1185">Reference proteome</keyword>
<name>A0ABR2ZB05_9AGAR</name>
<evidence type="ECO:0000256" key="2">
    <source>
        <dbReference type="ARBA" id="ARBA00022771"/>
    </source>
</evidence>
<feature type="domain" description="MYND-type" evidence="7">
    <location>
        <begin position="278"/>
        <end position="325"/>
    </location>
</feature>